<proteinExistence type="predicted"/>
<name>A0A8C6MQA0_MUSSI</name>
<accession>A0A8C6MQA0</accession>
<feature type="signal peptide" evidence="2">
    <location>
        <begin position="1"/>
        <end position="21"/>
    </location>
</feature>
<dbReference type="Proteomes" id="UP000694415">
    <property type="component" value="Unplaced"/>
</dbReference>
<sequence>MTQRMLNLFLCEAVWLHLLQSPRYESLTVSVDFLPDIDTFEDSIDDDLDIDHLDDDDVENELEIHNTYEDNSENDLGSVTSVHTFELDTDSNSDEMETVPVGPPYRRTRMWRRDHS</sequence>
<feature type="compositionally biased region" description="Acidic residues" evidence="1">
    <location>
        <begin position="88"/>
        <end position="97"/>
    </location>
</feature>
<feature type="region of interest" description="Disordered" evidence="1">
    <location>
        <begin position="88"/>
        <end position="116"/>
    </location>
</feature>
<dbReference type="AlphaFoldDB" id="A0A8C6MQA0"/>
<protein>
    <submittedName>
        <fullName evidence="3">Uncharacterized protein</fullName>
    </submittedName>
</protein>
<evidence type="ECO:0000313" key="3">
    <source>
        <dbReference type="Ensembl" id="ENSMSIP00000004745.1"/>
    </source>
</evidence>
<reference evidence="3" key="1">
    <citation type="submission" date="2025-08" db="UniProtKB">
        <authorList>
            <consortium name="Ensembl"/>
        </authorList>
    </citation>
    <scope>IDENTIFICATION</scope>
</reference>
<organism evidence="3 4">
    <name type="scientific">Mus spicilegus</name>
    <name type="common">Mound-building mouse</name>
    <dbReference type="NCBI Taxonomy" id="10103"/>
    <lineage>
        <taxon>Eukaryota</taxon>
        <taxon>Metazoa</taxon>
        <taxon>Chordata</taxon>
        <taxon>Craniata</taxon>
        <taxon>Vertebrata</taxon>
        <taxon>Euteleostomi</taxon>
        <taxon>Mammalia</taxon>
        <taxon>Eutheria</taxon>
        <taxon>Euarchontoglires</taxon>
        <taxon>Glires</taxon>
        <taxon>Rodentia</taxon>
        <taxon>Myomorpha</taxon>
        <taxon>Muroidea</taxon>
        <taxon>Muridae</taxon>
        <taxon>Murinae</taxon>
        <taxon>Mus</taxon>
        <taxon>Mus</taxon>
    </lineage>
</organism>
<dbReference type="GeneTree" id="ENSGT00860000135875"/>
<evidence type="ECO:0000256" key="2">
    <source>
        <dbReference type="SAM" id="SignalP"/>
    </source>
</evidence>
<feature type="chain" id="PRO_5034833317" evidence="2">
    <location>
        <begin position="22"/>
        <end position="116"/>
    </location>
</feature>
<evidence type="ECO:0000313" key="4">
    <source>
        <dbReference type="Proteomes" id="UP000694415"/>
    </source>
</evidence>
<keyword evidence="2" id="KW-0732">Signal</keyword>
<keyword evidence="4" id="KW-1185">Reference proteome</keyword>
<reference evidence="3" key="2">
    <citation type="submission" date="2025-09" db="UniProtKB">
        <authorList>
            <consortium name="Ensembl"/>
        </authorList>
    </citation>
    <scope>IDENTIFICATION</scope>
</reference>
<dbReference type="Ensembl" id="ENSMSIT00000006030.1">
    <property type="protein sequence ID" value="ENSMSIP00000004745.1"/>
    <property type="gene ID" value="ENSMSIG00000004358.1"/>
</dbReference>
<evidence type="ECO:0000256" key="1">
    <source>
        <dbReference type="SAM" id="MobiDB-lite"/>
    </source>
</evidence>